<evidence type="ECO:0000259" key="10">
    <source>
        <dbReference type="PROSITE" id="PS50287"/>
    </source>
</evidence>
<evidence type="ECO:0000256" key="7">
    <source>
        <dbReference type="ARBA" id="ARBA00064153"/>
    </source>
</evidence>
<comment type="caution">
    <text evidence="9">Lacks conserved residue(s) required for the propagation of feature annotation.</text>
</comment>
<reference evidence="11" key="2">
    <citation type="submission" date="2025-09" db="UniProtKB">
        <authorList>
            <consortium name="Ensembl"/>
        </authorList>
    </citation>
    <scope>IDENTIFICATION</scope>
</reference>
<dbReference type="Proteomes" id="UP000694545">
    <property type="component" value="Unplaced"/>
</dbReference>
<dbReference type="Pfam" id="PF00530">
    <property type="entry name" value="SRCR"/>
    <property type="match status" value="1"/>
</dbReference>
<comment type="function">
    <text evidence="6">Binds to extracellular matrix proteins. Binds to pathogen-associated molecular patterns (PAMPs) present on the cell walls of Gram-positive and Gram-negative bacteria and fungi, behaving as a pattern recognition receptor (PRR). Induces bacterial and fungal aggregation and subsequent inhibition of PAMP-induced cytokine release. Does not possess intrinsic bactericidal activity. May play a role in the innate defense and homeostasis of certain epithelial surfaces.</text>
</comment>
<sequence>MPEQHVSGIFPGVRLVNGRHNCEGRVEIAHLNGIWGTVCDDSWDLTDANVVCRQMGCGEGVSATGSAHFGQGSGPILMDDVRILKEERCC</sequence>
<dbReference type="GO" id="GO:0016020">
    <property type="term" value="C:membrane"/>
    <property type="evidence" value="ECO:0007669"/>
    <property type="project" value="InterPro"/>
</dbReference>
<keyword evidence="5" id="KW-0325">Glycoprotein</keyword>
<evidence type="ECO:0000256" key="2">
    <source>
        <dbReference type="ARBA" id="ARBA00022737"/>
    </source>
</evidence>
<dbReference type="PROSITE" id="PS50287">
    <property type="entry name" value="SRCR_2"/>
    <property type="match status" value="1"/>
</dbReference>
<dbReference type="SUPFAM" id="SSF56487">
    <property type="entry name" value="SRCR-like"/>
    <property type="match status" value="1"/>
</dbReference>
<dbReference type="Ensembl" id="ENSVKKT00000021593.1">
    <property type="protein sequence ID" value="ENSVKKP00000021068.1"/>
    <property type="gene ID" value="ENSVKKG00000014147.1"/>
</dbReference>
<evidence type="ECO:0000313" key="11">
    <source>
        <dbReference type="Ensembl" id="ENSVKKP00000021068.1"/>
    </source>
</evidence>
<accession>A0A8D2LEU5</accession>
<dbReference type="AlphaFoldDB" id="A0A8D2LEU5"/>
<proteinExistence type="predicted"/>
<organism evidence="11 12">
    <name type="scientific">Varanus komodoensis</name>
    <name type="common">Komodo dragon</name>
    <dbReference type="NCBI Taxonomy" id="61221"/>
    <lineage>
        <taxon>Eukaryota</taxon>
        <taxon>Metazoa</taxon>
        <taxon>Chordata</taxon>
        <taxon>Craniata</taxon>
        <taxon>Vertebrata</taxon>
        <taxon>Euteleostomi</taxon>
        <taxon>Lepidosauria</taxon>
        <taxon>Squamata</taxon>
        <taxon>Bifurcata</taxon>
        <taxon>Unidentata</taxon>
        <taxon>Episquamata</taxon>
        <taxon>Toxicofera</taxon>
        <taxon>Anguimorpha</taxon>
        <taxon>Paleoanguimorpha</taxon>
        <taxon>Varanoidea</taxon>
        <taxon>Varanidae</taxon>
        <taxon>Varanus</taxon>
    </lineage>
</organism>
<dbReference type="SMART" id="SM00202">
    <property type="entry name" value="SR"/>
    <property type="match status" value="1"/>
</dbReference>
<keyword evidence="12" id="KW-1185">Reference proteome</keyword>
<dbReference type="InterPro" id="IPR001190">
    <property type="entry name" value="SRCR"/>
</dbReference>
<protein>
    <recommendedName>
        <fullName evidence="8">Soluble scavenger receptor cysteine-rich domain-containing protein SSC5D</fullName>
    </recommendedName>
</protein>
<evidence type="ECO:0000256" key="1">
    <source>
        <dbReference type="ARBA" id="ARBA00022729"/>
    </source>
</evidence>
<dbReference type="PANTHER" id="PTHR48071">
    <property type="entry name" value="SRCR DOMAIN-CONTAINING PROTEIN"/>
    <property type="match status" value="1"/>
</dbReference>
<dbReference type="OMA" id="CAWCVES"/>
<reference evidence="11" key="1">
    <citation type="submission" date="2025-08" db="UniProtKB">
        <authorList>
            <consortium name="Ensembl"/>
        </authorList>
    </citation>
    <scope>IDENTIFICATION</scope>
</reference>
<dbReference type="Gene3D" id="3.10.250.10">
    <property type="entry name" value="SRCR-like domain"/>
    <property type="match status" value="1"/>
</dbReference>
<evidence type="ECO:0000256" key="6">
    <source>
        <dbReference type="ARBA" id="ARBA00058074"/>
    </source>
</evidence>
<dbReference type="PRINTS" id="PR00258">
    <property type="entry name" value="SPERACTRCPTR"/>
</dbReference>
<keyword evidence="4" id="KW-0675">Receptor</keyword>
<evidence type="ECO:0000256" key="3">
    <source>
        <dbReference type="ARBA" id="ARBA00023157"/>
    </source>
</evidence>
<keyword evidence="2" id="KW-0677">Repeat</keyword>
<comment type="subunit">
    <text evidence="7">Interacts with LGALS1 and laminin.</text>
</comment>
<evidence type="ECO:0000256" key="5">
    <source>
        <dbReference type="ARBA" id="ARBA00023180"/>
    </source>
</evidence>
<keyword evidence="3" id="KW-1015">Disulfide bond</keyword>
<keyword evidence="1" id="KW-0732">Signal</keyword>
<evidence type="ECO:0000256" key="9">
    <source>
        <dbReference type="PROSITE-ProRule" id="PRU00196"/>
    </source>
</evidence>
<feature type="domain" description="SRCR" evidence="10">
    <location>
        <begin position="13"/>
        <end position="90"/>
    </location>
</feature>
<evidence type="ECO:0000256" key="4">
    <source>
        <dbReference type="ARBA" id="ARBA00023170"/>
    </source>
</evidence>
<evidence type="ECO:0000313" key="12">
    <source>
        <dbReference type="Proteomes" id="UP000694545"/>
    </source>
</evidence>
<dbReference type="PANTHER" id="PTHR48071:SF18">
    <property type="entry name" value="DELETED IN MALIGNANT BRAIN TUMORS 1 PROTEIN-RELATED"/>
    <property type="match status" value="1"/>
</dbReference>
<evidence type="ECO:0000256" key="8">
    <source>
        <dbReference type="ARBA" id="ARBA00069168"/>
    </source>
</evidence>
<dbReference type="FunFam" id="3.10.250.10:FF:000007">
    <property type="entry name" value="Soluble scavenger receptor cysteine-rich domain-containing protein SSC5D"/>
    <property type="match status" value="1"/>
</dbReference>
<dbReference type="InterPro" id="IPR036772">
    <property type="entry name" value="SRCR-like_dom_sf"/>
</dbReference>
<name>A0A8D2LEU5_VARKO</name>